<evidence type="ECO:0000313" key="2">
    <source>
        <dbReference type="Proteomes" id="UP001596074"/>
    </source>
</evidence>
<dbReference type="RefSeq" id="WP_378280330.1">
    <property type="nucleotide sequence ID" value="NZ_JBHSON010000004.1"/>
</dbReference>
<dbReference type="Proteomes" id="UP001596074">
    <property type="component" value="Unassembled WGS sequence"/>
</dbReference>
<gene>
    <name evidence="1" type="ORF">ACFPZN_04285</name>
</gene>
<proteinExistence type="predicted"/>
<comment type="caution">
    <text evidence="1">The sequence shown here is derived from an EMBL/GenBank/DDBJ whole genome shotgun (WGS) entry which is preliminary data.</text>
</comment>
<evidence type="ECO:0000313" key="1">
    <source>
        <dbReference type="EMBL" id="MFC5744828.1"/>
    </source>
</evidence>
<protein>
    <recommendedName>
        <fullName evidence="3">DUF3168 domain-containing protein</fullName>
    </recommendedName>
</protein>
<dbReference type="EMBL" id="JBHSON010000004">
    <property type="protein sequence ID" value="MFC5744828.1"/>
    <property type="molecule type" value="Genomic_DNA"/>
</dbReference>
<organism evidence="1 2">
    <name type="scientific">Actinomadura rugatobispora</name>
    <dbReference type="NCBI Taxonomy" id="1994"/>
    <lineage>
        <taxon>Bacteria</taxon>
        <taxon>Bacillati</taxon>
        <taxon>Actinomycetota</taxon>
        <taxon>Actinomycetes</taxon>
        <taxon>Streptosporangiales</taxon>
        <taxon>Thermomonosporaceae</taxon>
        <taxon>Actinomadura</taxon>
    </lineage>
</organism>
<evidence type="ECO:0008006" key="3">
    <source>
        <dbReference type="Google" id="ProtNLM"/>
    </source>
</evidence>
<name>A0ABW0ZQM5_9ACTN</name>
<sequence>MIPVAPARPHTDAVVAALQVADVAVGRGEKPPGAGYQGQDQNSQHIPYAVLFPTPGTPDGNVAEPYEYLDYTVQATCVGATQEGAEALADMVKVALVGQRLAIAGRSSYRGELLVDRPATRDDTVVPPEHYAVLQIRWRTQST</sequence>
<accession>A0ABW0ZQM5</accession>
<reference evidence="2" key="1">
    <citation type="journal article" date="2019" name="Int. J. Syst. Evol. Microbiol.">
        <title>The Global Catalogue of Microorganisms (GCM) 10K type strain sequencing project: providing services to taxonomists for standard genome sequencing and annotation.</title>
        <authorList>
            <consortium name="The Broad Institute Genomics Platform"/>
            <consortium name="The Broad Institute Genome Sequencing Center for Infectious Disease"/>
            <person name="Wu L."/>
            <person name="Ma J."/>
        </authorList>
    </citation>
    <scope>NUCLEOTIDE SEQUENCE [LARGE SCALE GENOMIC DNA]</scope>
    <source>
        <strain evidence="2">KCTC 42087</strain>
    </source>
</reference>
<keyword evidence="2" id="KW-1185">Reference proteome</keyword>